<keyword evidence="1" id="KW-0418">Kinase</keyword>
<dbReference type="Gene3D" id="6.10.250.220">
    <property type="match status" value="1"/>
</dbReference>
<dbReference type="Proteomes" id="UP000052978">
    <property type="component" value="Unassembled WGS sequence"/>
</dbReference>
<evidence type="ECO:0000313" key="2">
    <source>
        <dbReference type="Proteomes" id="UP000052978"/>
    </source>
</evidence>
<accession>S7MLJ4</accession>
<sequence length="67" mass="7661">MGDNNAEDFLAEDLRNENLSAIARDHRDHILRGFQQLKTSETGAKRREMQELGQLSGAQLFVLMLFL</sequence>
<evidence type="ECO:0000313" key="1">
    <source>
        <dbReference type="EMBL" id="EPQ05089.1"/>
    </source>
</evidence>
<dbReference type="GO" id="GO:0016301">
    <property type="term" value="F:kinase activity"/>
    <property type="evidence" value="ECO:0007669"/>
    <property type="project" value="UniProtKB-KW"/>
</dbReference>
<gene>
    <name evidence="1" type="ORF">D623_10030450</name>
</gene>
<protein>
    <submittedName>
        <fullName evidence="1">Src kinase-associated phosphoprotein 1</fullName>
    </submittedName>
</protein>
<dbReference type="EMBL" id="KE161707">
    <property type="protein sequence ID" value="EPQ05089.1"/>
    <property type="molecule type" value="Genomic_DNA"/>
</dbReference>
<dbReference type="AlphaFoldDB" id="S7MLJ4"/>
<organism evidence="1 2">
    <name type="scientific">Myotis brandtii</name>
    <name type="common">Brandt's bat</name>
    <dbReference type="NCBI Taxonomy" id="109478"/>
    <lineage>
        <taxon>Eukaryota</taxon>
        <taxon>Metazoa</taxon>
        <taxon>Chordata</taxon>
        <taxon>Craniata</taxon>
        <taxon>Vertebrata</taxon>
        <taxon>Euteleostomi</taxon>
        <taxon>Mammalia</taxon>
        <taxon>Eutheria</taxon>
        <taxon>Laurasiatheria</taxon>
        <taxon>Chiroptera</taxon>
        <taxon>Yangochiroptera</taxon>
        <taxon>Vespertilionidae</taxon>
        <taxon>Myotis</taxon>
    </lineage>
</organism>
<proteinExistence type="predicted"/>
<reference evidence="1 2" key="1">
    <citation type="journal article" date="2013" name="Nat. Commun.">
        <title>Genome analysis reveals insights into physiology and longevity of the Brandt's bat Myotis brandtii.</title>
        <authorList>
            <person name="Seim I."/>
            <person name="Fang X."/>
            <person name="Xiong Z."/>
            <person name="Lobanov A.V."/>
            <person name="Huang Z."/>
            <person name="Ma S."/>
            <person name="Feng Y."/>
            <person name="Turanov A.A."/>
            <person name="Zhu Y."/>
            <person name="Lenz T.L."/>
            <person name="Gerashchenko M.V."/>
            <person name="Fan D."/>
            <person name="Hee Yim S."/>
            <person name="Yao X."/>
            <person name="Jordan D."/>
            <person name="Xiong Y."/>
            <person name="Ma Y."/>
            <person name="Lyapunov A.N."/>
            <person name="Chen G."/>
            <person name="Kulakova O.I."/>
            <person name="Sun Y."/>
            <person name="Lee S.G."/>
            <person name="Bronson R.T."/>
            <person name="Moskalev A.A."/>
            <person name="Sunyaev S.R."/>
            <person name="Zhang G."/>
            <person name="Krogh A."/>
            <person name="Wang J."/>
            <person name="Gladyshev V.N."/>
        </authorList>
    </citation>
    <scope>NUCLEOTIDE SEQUENCE [LARGE SCALE GENOMIC DNA]</scope>
</reference>
<keyword evidence="1" id="KW-0808">Transferase</keyword>
<keyword evidence="2" id="KW-1185">Reference proteome</keyword>
<name>S7MLJ4_MYOBR</name>